<dbReference type="Proteomes" id="UP001328107">
    <property type="component" value="Unassembled WGS sequence"/>
</dbReference>
<gene>
    <name evidence="1" type="ORF">PMAYCL1PPCAC_22080</name>
</gene>
<sequence>FAYFTNYFCNAQFGDCPGQAPTIDANGDEWCMWYTSAELGKGYDFQGASDLCGTHGDMLPIIHNKGMDSIVDIDYQSEAVWLGLDCISEQRPKLNRR</sequence>
<dbReference type="AlphaFoldDB" id="A0AAN5I5A4"/>
<accession>A0AAN5I5A4</accession>
<comment type="caution">
    <text evidence="1">The sequence shown here is derived from an EMBL/GenBank/DDBJ whole genome shotgun (WGS) entry which is preliminary data.</text>
</comment>
<name>A0AAN5I5A4_9BILA</name>
<evidence type="ECO:0000313" key="1">
    <source>
        <dbReference type="EMBL" id="GMR51885.1"/>
    </source>
</evidence>
<feature type="non-terminal residue" evidence="1">
    <location>
        <position position="1"/>
    </location>
</feature>
<protein>
    <recommendedName>
        <fullName evidence="3">C-type lectin domain-containing protein</fullName>
    </recommendedName>
</protein>
<evidence type="ECO:0000313" key="2">
    <source>
        <dbReference type="Proteomes" id="UP001328107"/>
    </source>
</evidence>
<dbReference type="EMBL" id="BTRK01000005">
    <property type="protein sequence ID" value="GMR51885.1"/>
    <property type="molecule type" value="Genomic_DNA"/>
</dbReference>
<feature type="non-terminal residue" evidence="1">
    <location>
        <position position="97"/>
    </location>
</feature>
<reference evidence="2" key="1">
    <citation type="submission" date="2022-10" db="EMBL/GenBank/DDBJ databases">
        <title>Genome assembly of Pristionchus species.</title>
        <authorList>
            <person name="Yoshida K."/>
            <person name="Sommer R.J."/>
        </authorList>
    </citation>
    <scope>NUCLEOTIDE SEQUENCE [LARGE SCALE GENOMIC DNA]</scope>
    <source>
        <strain evidence="2">RS5460</strain>
    </source>
</reference>
<organism evidence="1 2">
    <name type="scientific">Pristionchus mayeri</name>
    <dbReference type="NCBI Taxonomy" id="1317129"/>
    <lineage>
        <taxon>Eukaryota</taxon>
        <taxon>Metazoa</taxon>
        <taxon>Ecdysozoa</taxon>
        <taxon>Nematoda</taxon>
        <taxon>Chromadorea</taxon>
        <taxon>Rhabditida</taxon>
        <taxon>Rhabditina</taxon>
        <taxon>Diplogasteromorpha</taxon>
        <taxon>Diplogasteroidea</taxon>
        <taxon>Neodiplogasteridae</taxon>
        <taxon>Pristionchus</taxon>
    </lineage>
</organism>
<evidence type="ECO:0008006" key="3">
    <source>
        <dbReference type="Google" id="ProtNLM"/>
    </source>
</evidence>
<keyword evidence="2" id="KW-1185">Reference proteome</keyword>
<proteinExistence type="predicted"/>